<proteinExistence type="predicted"/>
<protein>
    <submittedName>
        <fullName evidence="3">Leucine-rich repeat-containing protein 74A</fullName>
    </submittedName>
</protein>
<dbReference type="InterPro" id="IPR032675">
    <property type="entry name" value="LRR_dom_sf"/>
</dbReference>
<organism evidence="3 4">
    <name type="scientific">Trichonephila inaurata madagascariensis</name>
    <dbReference type="NCBI Taxonomy" id="2747483"/>
    <lineage>
        <taxon>Eukaryota</taxon>
        <taxon>Metazoa</taxon>
        <taxon>Ecdysozoa</taxon>
        <taxon>Arthropoda</taxon>
        <taxon>Chelicerata</taxon>
        <taxon>Arachnida</taxon>
        <taxon>Araneae</taxon>
        <taxon>Araneomorphae</taxon>
        <taxon>Entelegynae</taxon>
        <taxon>Araneoidea</taxon>
        <taxon>Nephilidae</taxon>
        <taxon>Trichonephila</taxon>
        <taxon>Trichonephila inaurata</taxon>
    </lineage>
</organism>
<evidence type="ECO:0000313" key="4">
    <source>
        <dbReference type="Proteomes" id="UP000886998"/>
    </source>
</evidence>
<feature type="compositionally biased region" description="Basic and acidic residues" evidence="2">
    <location>
        <begin position="517"/>
        <end position="531"/>
    </location>
</feature>
<feature type="compositionally biased region" description="Polar residues" evidence="2">
    <location>
        <begin position="1"/>
        <end position="13"/>
    </location>
</feature>
<evidence type="ECO:0000313" key="3">
    <source>
        <dbReference type="EMBL" id="GFY43954.1"/>
    </source>
</evidence>
<dbReference type="PANTHER" id="PTHR24111:SF0">
    <property type="entry name" value="LEUCINE-RICH REPEAT-CONTAINING PROTEIN"/>
    <property type="match status" value="1"/>
</dbReference>
<keyword evidence="1" id="KW-0677">Repeat</keyword>
<keyword evidence="4" id="KW-1185">Reference proteome</keyword>
<sequence length="537" mass="59630">MISSSKTETTQDVIANDDLGDQNEPEKQDSGNKMKISSKKVEKLEDPEITFRKVIDETLERLRKLPNTASEIEIPKPKLGITDIYYKLSKAVKVPINSTFLNNIESEAMDFSYQCIGPVGIIPIAKALMLCQTVKNLNLSYNKLEVQSLPIITALVNQNDNITHLNLKNNDIGRNSFQQLIDLISVCSNIEFLDLSENDLGNQEFIEIAAALMKIDRTKELILSKNSASSACGLVFGSSINKCSALERLDLSSNFFEEGAGGVFSTFKFSNLKYLNFADNGINDEAMPDLAKGLRGNKSIQVLDLSNNFISNKGITEFAPALKKSSTLEILRLTNNPFRGISTNILLRSAGENLKLLDISGVQVNLAFLKTWNKFKKSGRTTQVLFGSLIRHDMLPQDYVPLQDQTIDTSNALNFAQQFADEKGISLKHVFNDINSNFIIEKAMEALQTANEEAAVKETKPRLMTTDDFARALSSSELSVPKSIATELANALSVDGMVNMWEICSKIKWRPDDLAAKVKSVKKEPPPDKKSKDKKKK</sequence>
<dbReference type="AlphaFoldDB" id="A0A8X7BVY2"/>
<dbReference type="InterPro" id="IPR052201">
    <property type="entry name" value="LRR-containing_regulator"/>
</dbReference>
<evidence type="ECO:0000256" key="1">
    <source>
        <dbReference type="ARBA" id="ARBA00022737"/>
    </source>
</evidence>
<dbReference type="Proteomes" id="UP000886998">
    <property type="component" value="Unassembled WGS sequence"/>
</dbReference>
<dbReference type="OrthoDB" id="6429169at2759"/>
<gene>
    <name evidence="3" type="primary">Lrrc74a</name>
    <name evidence="3" type="ORF">TNIN_449051</name>
</gene>
<dbReference type="Gene3D" id="3.80.10.10">
    <property type="entry name" value="Ribonuclease Inhibitor"/>
    <property type="match status" value="1"/>
</dbReference>
<dbReference type="EMBL" id="BMAV01003963">
    <property type="protein sequence ID" value="GFY43954.1"/>
    <property type="molecule type" value="Genomic_DNA"/>
</dbReference>
<dbReference type="PANTHER" id="PTHR24111">
    <property type="entry name" value="LEUCINE-RICH REPEAT-CONTAINING PROTEIN 34"/>
    <property type="match status" value="1"/>
</dbReference>
<feature type="region of interest" description="Disordered" evidence="2">
    <location>
        <begin position="517"/>
        <end position="537"/>
    </location>
</feature>
<dbReference type="SMART" id="SM00368">
    <property type="entry name" value="LRR_RI"/>
    <property type="match status" value="3"/>
</dbReference>
<dbReference type="SUPFAM" id="SSF52047">
    <property type="entry name" value="RNI-like"/>
    <property type="match status" value="1"/>
</dbReference>
<feature type="region of interest" description="Disordered" evidence="2">
    <location>
        <begin position="1"/>
        <end position="39"/>
    </location>
</feature>
<evidence type="ECO:0000256" key="2">
    <source>
        <dbReference type="SAM" id="MobiDB-lite"/>
    </source>
</evidence>
<reference evidence="3" key="1">
    <citation type="submission" date="2020-08" db="EMBL/GenBank/DDBJ databases">
        <title>Multicomponent nature underlies the extraordinary mechanical properties of spider dragline silk.</title>
        <authorList>
            <person name="Kono N."/>
            <person name="Nakamura H."/>
            <person name="Mori M."/>
            <person name="Yoshida Y."/>
            <person name="Ohtoshi R."/>
            <person name="Malay A.D."/>
            <person name="Moran D.A.P."/>
            <person name="Tomita M."/>
            <person name="Numata K."/>
            <person name="Arakawa K."/>
        </authorList>
    </citation>
    <scope>NUCLEOTIDE SEQUENCE</scope>
</reference>
<comment type="caution">
    <text evidence="3">The sequence shown here is derived from an EMBL/GenBank/DDBJ whole genome shotgun (WGS) entry which is preliminary data.</text>
</comment>
<name>A0A8X7BVY2_9ARAC</name>
<accession>A0A8X7BVY2</accession>
<dbReference type="Pfam" id="PF13516">
    <property type="entry name" value="LRR_6"/>
    <property type="match status" value="2"/>
</dbReference>
<dbReference type="InterPro" id="IPR001611">
    <property type="entry name" value="Leu-rich_rpt"/>
</dbReference>